<dbReference type="EMBL" id="PYLP01000004">
    <property type="protein sequence ID" value="PST40978.1"/>
    <property type="molecule type" value="Genomic_DNA"/>
</dbReference>
<evidence type="ECO:0000256" key="1">
    <source>
        <dbReference type="SAM" id="Phobius"/>
    </source>
</evidence>
<feature type="transmembrane region" description="Helical" evidence="1">
    <location>
        <begin position="5"/>
        <end position="27"/>
    </location>
</feature>
<reference evidence="3" key="2">
    <citation type="journal article" date="2019" name="Int. J. Syst. Evol. Microbiol.">
        <title>Faecalibacillus intestinalis gen. nov., sp. nov. and Faecalibacillus faecis sp. nov., isolated from human faeces.</title>
        <authorList>
            <person name="Seo B."/>
            <person name="Jeon K."/>
            <person name="Baek I."/>
            <person name="Lee Y.M."/>
            <person name="Baek K."/>
            <person name="Ko G."/>
        </authorList>
    </citation>
    <scope>NUCLEOTIDE SEQUENCE</scope>
    <source>
        <strain evidence="3">SNUG30370</strain>
    </source>
</reference>
<reference evidence="2" key="3">
    <citation type="submission" date="2021-10" db="EMBL/GenBank/DDBJ databases">
        <title>Collection of gut derived symbiotic bacterial strains cultured from healthy donors.</title>
        <authorList>
            <person name="Lin H."/>
            <person name="Littmann E."/>
            <person name="Kohout C."/>
            <person name="Pamer E.G."/>
        </authorList>
    </citation>
    <scope>NUCLEOTIDE SEQUENCE</scope>
    <source>
        <strain evidence="2">DFI.4.48</strain>
    </source>
</reference>
<dbReference type="AlphaFoldDB" id="A0A2T3G0B2"/>
<dbReference type="Proteomes" id="UP000241201">
    <property type="component" value="Unassembled WGS sequence"/>
</dbReference>
<dbReference type="EMBL" id="JAJDKZ010000016">
    <property type="protein sequence ID" value="MCB8610338.1"/>
    <property type="molecule type" value="Genomic_DNA"/>
</dbReference>
<keyword evidence="4" id="KW-1185">Reference proteome</keyword>
<dbReference type="InterPro" id="IPR008407">
    <property type="entry name" value="Brnchd-chn_aa_trnsp_AzlD"/>
</dbReference>
<feature type="transmembrane region" description="Helical" evidence="1">
    <location>
        <begin position="87"/>
        <end position="103"/>
    </location>
</feature>
<reference evidence="4" key="1">
    <citation type="submission" date="2018-03" db="EMBL/GenBank/DDBJ databases">
        <title>Lachnoclostridium SNUG30370 gen.nov., sp.nov., isolated from human faeces.</title>
        <authorList>
            <person name="Seo B."/>
            <person name="Jeon K."/>
            <person name="Ko G."/>
        </authorList>
    </citation>
    <scope>NUCLEOTIDE SEQUENCE [LARGE SCALE GENOMIC DNA]</scope>
    <source>
        <strain evidence="4">SNUG30370</strain>
    </source>
</reference>
<organism evidence="3 4">
    <name type="scientific">Faecalibacillus faecis</name>
    <dbReference type="NCBI Taxonomy" id="1982628"/>
    <lineage>
        <taxon>Bacteria</taxon>
        <taxon>Bacillati</taxon>
        <taxon>Bacillota</taxon>
        <taxon>Erysipelotrichia</taxon>
        <taxon>Erysipelotrichales</taxon>
        <taxon>Coprobacillaceae</taxon>
        <taxon>Faecalibacillus</taxon>
    </lineage>
</organism>
<name>A0A2T3G0B2_9FIRM</name>
<evidence type="ECO:0000313" key="4">
    <source>
        <dbReference type="Proteomes" id="UP000241201"/>
    </source>
</evidence>
<evidence type="ECO:0000313" key="3">
    <source>
        <dbReference type="EMBL" id="PST40978.1"/>
    </source>
</evidence>
<comment type="caution">
    <text evidence="3">The sequence shown here is derived from an EMBL/GenBank/DDBJ whole genome shotgun (WGS) entry which is preliminary data.</text>
</comment>
<proteinExistence type="predicted"/>
<keyword evidence="1" id="KW-1133">Transmembrane helix</keyword>
<protein>
    <submittedName>
        <fullName evidence="2">AzlD domain-containing protein</fullName>
    </submittedName>
    <submittedName>
        <fullName evidence="3">Branched-chain amino acid permease</fullName>
    </submittedName>
</protein>
<sequence>MNKYILGAIVLSAMITFLLRALPFLLFKEKELPEWLKKIEKKLPMTIMAVLIVYCLKDLRTQMTTLFFPCFLACLTVVFTYKWKKNTFLSIILSTVVYMIFIRL</sequence>
<keyword evidence="1" id="KW-0472">Membrane</keyword>
<feature type="transmembrane region" description="Helical" evidence="1">
    <location>
        <begin position="63"/>
        <end position="81"/>
    </location>
</feature>
<evidence type="ECO:0000313" key="2">
    <source>
        <dbReference type="EMBL" id="MCB8610338.1"/>
    </source>
</evidence>
<dbReference type="Proteomes" id="UP001198439">
    <property type="component" value="Unassembled WGS sequence"/>
</dbReference>
<gene>
    <name evidence="3" type="ORF">C7U55_04865</name>
    <name evidence="2" type="ORF">LJD69_06995</name>
</gene>
<keyword evidence="1" id="KW-0812">Transmembrane</keyword>
<accession>A0A2T3G0B2</accession>
<dbReference type="GeneID" id="77470429"/>
<dbReference type="RefSeq" id="WP_106987594.1">
    <property type="nucleotide sequence ID" value="NZ_DAWBWI010000248.1"/>
</dbReference>
<dbReference type="PIRSF" id="PIRSF003203">
    <property type="entry name" value="AzlD"/>
    <property type="match status" value="1"/>
</dbReference>
<dbReference type="Pfam" id="PF05437">
    <property type="entry name" value="AzlD"/>
    <property type="match status" value="1"/>
</dbReference>